<keyword evidence="4 7" id="KW-1133">Transmembrane helix</keyword>
<evidence type="ECO:0000313" key="11">
    <source>
        <dbReference type="Proteomes" id="UP000019151"/>
    </source>
</evidence>
<protein>
    <submittedName>
        <fullName evidence="10">Permease</fullName>
    </submittedName>
</protein>
<feature type="domain" description="ABC3 transporter permease C-terminal" evidence="8">
    <location>
        <begin position="542"/>
        <end position="655"/>
    </location>
</feature>
<feature type="domain" description="MacB-like periplasmic core" evidence="9">
    <location>
        <begin position="1"/>
        <end position="90"/>
    </location>
</feature>
<dbReference type="PANTHER" id="PTHR30572">
    <property type="entry name" value="MEMBRANE COMPONENT OF TRANSPORTER-RELATED"/>
    <property type="match status" value="1"/>
</dbReference>
<evidence type="ECO:0000259" key="9">
    <source>
        <dbReference type="Pfam" id="PF12704"/>
    </source>
</evidence>
<dbReference type="HOGENOM" id="CLU_009433_0_0_0"/>
<dbReference type="GO" id="GO:0022857">
    <property type="term" value="F:transmembrane transporter activity"/>
    <property type="evidence" value="ECO:0007669"/>
    <property type="project" value="TreeGrafter"/>
</dbReference>
<keyword evidence="2" id="KW-1003">Cell membrane</keyword>
<organism evidence="10 11">
    <name type="scientific">Gemmatirosa kalamazoonensis</name>
    <dbReference type="NCBI Taxonomy" id="861299"/>
    <lineage>
        <taxon>Bacteria</taxon>
        <taxon>Pseudomonadati</taxon>
        <taxon>Gemmatimonadota</taxon>
        <taxon>Gemmatimonadia</taxon>
        <taxon>Gemmatimonadales</taxon>
        <taxon>Gemmatimonadaceae</taxon>
        <taxon>Gemmatirosa</taxon>
    </lineage>
</organism>
<evidence type="ECO:0000256" key="4">
    <source>
        <dbReference type="ARBA" id="ARBA00022989"/>
    </source>
</evidence>
<dbReference type="PANTHER" id="PTHR30572:SF4">
    <property type="entry name" value="ABC TRANSPORTER PERMEASE YTRF"/>
    <property type="match status" value="1"/>
</dbReference>
<reference evidence="10 11" key="1">
    <citation type="journal article" date="2014" name="Genome Announc.">
        <title>Genome Sequence and Methylome of Soil Bacterium Gemmatirosa kalamazoonensis KBS708T, a Member of the Rarely Cultivated Gemmatimonadetes Phylum.</title>
        <authorList>
            <person name="Debruyn J.M."/>
            <person name="Radosevich M."/>
            <person name="Wommack K.E."/>
            <person name="Polson S.W."/>
            <person name="Hauser L.J."/>
            <person name="Fawaz M.N."/>
            <person name="Korlach J."/>
            <person name="Tsai Y.C."/>
        </authorList>
    </citation>
    <scope>NUCLEOTIDE SEQUENCE [LARGE SCALE GENOMIC DNA]</scope>
    <source>
        <strain evidence="10 11">KBS708</strain>
    </source>
</reference>
<dbReference type="InParanoid" id="W0RAP8"/>
<keyword evidence="11" id="KW-1185">Reference proteome</keyword>
<feature type="domain" description="MacB-like periplasmic core" evidence="9">
    <location>
        <begin position="282"/>
        <end position="482"/>
    </location>
</feature>
<evidence type="ECO:0000256" key="7">
    <source>
        <dbReference type="SAM" id="Phobius"/>
    </source>
</evidence>
<evidence type="ECO:0000256" key="1">
    <source>
        <dbReference type="ARBA" id="ARBA00004651"/>
    </source>
</evidence>
<keyword evidence="5 7" id="KW-0472">Membrane</keyword>
<evidence type="ECO:0000256" key="6">
    <source>
        <dbReference type="ARBA" id="ARBA00038076"/>
    </source>
</evidence>
<dbReference type="AlphaFoldDB" id="W0RAP8"/>
<dbReference type="STRING" id="861299.J421_0637"/>
<accession>W0RAP8</accession>
<evidence type="ECO:0000256" key="5">
    <source>
        <dbReference type="ARBA" id="ARBA00023136"/>
    </source>
</evidence>
<comment type="subcellular location">
    <subcellularLocation>
        <location evidence="1">Cell membrane</location>
        <topology evidence="1">Multi-pass membrane protein</topology>
    </subcellularLocation>
</comment>
<gene>
    <name evidence="10" type="ORF">J421_0637</name>
</gene>
<feature type="transmembrane region" description="Helical" evidence="7">
    <location>
        <begin position="126"/>
        <end position="150"/>
    </location>
</feature>
<keyword evidence="3 7" id="KW-0812">Transmembrane</keyword>
<name>W0RAP8_9BACT</name>
<comment type="similarity">
    <text evidence="6">Belongs to the ABC-4 integral membrane protein family.</text>
</comment>
<evidence type="ECO:0000256" key="2">
    <source>
        <dbReference type="ARBA" id="ARBA00022475"/>
    </source>
</evidence>
<feature type="transmembrane region" description="Helical" evidence="7">
    <location>
        <begin position="267"/>
        <end position="293"/>
    </location>
</feature>
<dbReference type="GO" id="GO:0005886">
    <property type="term" value="C:plasma membrane"/>
    <property type="evidence" value="ECO:0007669"/>
    <property type="project" value="UniProtKB-SubCell"/>
</dbReference>
<proteinExistence type="inferred from homology"/>
<dbReference type="InterPro" id="IPR050250">
    <property type="entry name" value="Macrolide_Exporter_MacB"/>
</dbReference>
<feature type="transmembrane region" description="Helical" evidence="7">
    <location>
        <begin position="594"/>
        <end position="613"/>
    </location>
</feature>
<dbReference type="InterPro" id="IPR003838">
    <property type="entry name" value="ABC3_permease_C"/>
</dbReference>
<dbReference type="Proteomes" id="UP000019151">
    <property type="component" value="Chromosome"/>
</dbReference>
<dbReference type="Pfam" id="PF12704">
    <property type="entry name" value="MacB_PCD"/>
    <property type="match status" value="2"/>
</dbReference>
<feature type="transmembrane region" description="Helical" evidence="7">
    <location>
        <begin position="625"/>
        <end position="645"/>
    </location>
</feature>
<dbReference type="InterPro" id="IPR025857">
    <property type="entry name" value="MacB_PCD"/>
</dbReference>
<evidence type="ECO:0000259" key="8">
    <source>
        <dbReference type="Pfam" id="PF02687"/>
    </source>
</evidence>
<evidence type="ECO:0000256" key="3">
    <source>
        <dbReference type="ARBA" id="ARBA00022692"/>
    </source>
</evidence>
<feature type="transmembrane region" description="Helical" evidence="7">
    <location>
        <begin position="535"/>
        <end position="558"/>
    </location>
</feature>
<dbReference type="KEGG" id="gba:J421_0637"/>
<feature type="transmembrane region" description="Helical" evidence="7">
    <location>
        <begin position="181"/>
        <end position="203"/>
    </location>
</feature>
<feature type="domain" description="ABC3 transporter permease C-terminal" evidence="8">
    <location>
        <begin position="132"/>
        <end position="243"/>
    </location>
</feature>
<dbReference type="NCBIfam" id="TIGR03434">
    <property type="entry name" value="ADOP"/>
    <property type="match status" value="1"/>
</dbReference>
<evidence type="ECO:0000313" key="10">
    <source>
        <dbReference type="EMBL" id="AHG88174.1"/>
    </source>
</evidence>
<dbReference type="eggNOG" id="COG0577">
    <property type="taxonomic scope" value="Bacteria"/>
</dbReference>
<dbReference type="InterPro" id="IPR017800">
    <property type="entry name" value="ADOP"/>
</dbReference>
<dbReference type="Pfam" id="PF02687">
    <property type="entry name" value="FtsX"/>
    <property type="match status" value="2"/>
</dbReference>
<sequence>MLGERAWRERFGADPRIVGRTLVLDGQPTQIVGVVPSSVVLPDESTDLWLPSAWKPSDRADESFRRAHYARAIARLKPSVTLEQARAQLQVVVERLKRQYPRTNRYMGAGMTPLQEFLVGDTRVPLLFLLAAVALLLLISCANVGNLLLVRAAGQERELSVRLALGATRGRVVRQAITDSLVLSAIGGAAGLAVGWAATRALVALQPAGLLRVRDFGLDWSVLVYVVAITAASGVLFGVAPALWAGRRRPAATLREGGRAASAGPRASRWASALVVAEVAMSLLLAVGAGLLVRSVRALDRVPAGFDGAGVLAVTLALPSVRYDTPQKVRAFYDELTTRARALPGVERVALTLVPPLAGTGWTSDFVVAGRPAGDYGTEVAHGIASPDYFRTLRIPVLRGRAFTAADADGAPKVVVINDALARSYFRGQDPVGQRIAFDKVPDSTTTWYTIVGVVGDQHQHALAEAPQIQVLYPFAQAPNEYMTLLVRAGCRECDPTRLAAPVRRLVAQLDRDLPIRELRTVAEIRAASLARQRFLMTLLVAFAAVGLVLAVVGEYGVVAQLTRRRIREMGIRVALGARPTQVQWLVVRAGLRLTAAGAALGVAAALLVAGALRGLLFGVPPRDPVTFGGVLLLLVATGVAASWVPARAASRAQPVDTLRAQ</sequence>
<dbReference type="EMBL" id="CP007128">
    <property type="protein sequence ID" value="AHG88174.1"/>
    <property type="molecule type" value="Genomic_DNA"/>
</dbReference>
<feature type="transmembrane region" description="Helical" evidence="7">
    <location>
        <begin position="223"/>
        <end position="246"/>
    </location>
</feature>